<evidence type="ECO:0000256" key="2">
    <source>
        <dbReference type="ARBA" id="ARBA00023125"/>
    </source>
</evidence>
<dbReference type="SUPFAM" id="SSF46785">
    <property type="entry name" value="Winged helix' DNA-binding domain"/>
    <property type="match status" value="1"/>
</dbReference>
<dbReference type="PANTHER" id="PTHR42756:SF1">
    <property type="entry name" value="TRANSCRIPTIONAL REPRESSOR OF EMRAB OPERON"/>
    <property type="match status" value="1"/>
</dbReference>
<proteinExistence type="predicted"/>
<dbReference type="PRINTS" id="PR00598">
    <property type="entry name" value="HTHMARR"/>
</dbReference>
<dbReference type="GO" id="GO:0003677">
    <property type="term" value="F:DNA binding"/>
    <property type="evidence" value="ECO:0007669"/>
    <property type="project" value="UniProtKB-KW"/>
</dbReference>
<evidence type="ECO:0000256" key="1">
    <source>
        <dbReference type="ARBA" id="ARBA00023015"/>
    </source>
</evidence>
<keyword evidence="6" id="KW-1185">Reference proteome</keyword>
<dbReference type="InterPro" id="IPR000835">
    <property type="entry name" value="HTH_MarR-typ"/>
</dbReference>
<dbReference type="InterPro" id="IPR036388">
    <property type="entry name" value="WH-like_DNA-bd_sf"/>
</dbReference>
<dbReference type="GO" id="GO:0003700">
    <property type="term" value="F:DNA-binding transcription factor activity"/>
    <property type="evidence" value="ECO:0007669"/>
    <property type="project" value="InterPro"/>
</dbReference>
<keyword evidence="2" id="KW-0238">DNA-binding</keyword>
<keyword evidence="3" id="KW-0804">Transcription</keyword>
<dbReference type="AlphaFoldDB" id="A0A285V200"/>
<dbReference type="SMART" id="SM00347">
    <property type="entry name" value="HTH_MARR"/>
    <property type="match status" value="1"/>
</dbReference>
<evidence type="ECO:0000313" key="5">
    <source>
        <dbReference type="EMBL" id="SOC48089.1"/>
    </source>
</evidence>
<dbReference type="PANTHER" id="PTHR42756">
    <property type="entry name" value="TRANSCRIPTIONAL REGULATOR, MARR"/>
    <property type="match status" value="1"/>
</dbReference>
<accession>A0A285V200</accession>
<name>A0A285V200_9HYPH</name>
<reference evidence="5 6" key="1">
    <citation type="submission" date="2017-08" db="EMBL/GenBank/DDBJ databases">
        <authorList>
            <person name="de Groot N.N."/>
        </authorList>
    </citation>
    <scope>NUCLEOTIDE SEQUENCE [LARGE SCALE GENOMIC DNA]</scope>
    <source>
        <strain evidence="5 6">JC85</strain>
    </source>
</reference>
<evidence type="ECO:0000259" key="4">
    <source>
        <dbReference type="PROSITE" id="PS50995"/>
    </source>
</evidence>
<dbReference type="Proteomes" id="UP000219167">
    <property type="component" value="Unassembled WGS sequence"/>
</dbReference>
<dbReference type="PROSITE" id="PS01117">
    <property type="entry name" value="HTH_MARR_1"/>
    <property type="match status" value="1"/>
</dbReference>
<dbReference type="Gene3D" id="1.10.10.10">
    <property type="entry name" value="Winged helix-like DNA-binding domain superfamily/Winged helix DNA-binding domain"/>
    <property type="match status" value="1"/>
</dbReference>
<keyword evidence="1" id="KW-0805">Transcription regulation</keyword>
<dbReference type="Pfam" id="PF01047">
    <property type="entry name" value="MarR"/>
    <property type="match status" value="1"/>
</dbReference>
<evidence type="ECO:0000313" key="6">
    <source>
        <dbReference type="Proteomes" id="UP000219167"/>
    </source>
</evidence>
<sequence>MNPSTVTAEFLESLTKASQKIRTAFNQQVSAHGLTYPRARTLFYLAKKQNITQSELASVLELEQATMVRLLDRMAENGLIKRQADVKDRRTNLIVLTPHGEEQAALVESIAADLRSQIFANIDPFELRCSIALLERISANVTELSDIHVPA</sequence>
<dbReference type="OrthoDB" id="8452803at2"/>
<feature type="domain" description="HTH marR-type" evidence="4">
    <location>
        <begin position="7"/>
        <end position="139"/>
    </location>
</feature>
<dbReference type="InterPro" id="IPR036390">
    <property type="entry name" value="WH_DNA-bd_sf"/>
</dbReference>
<evidence type="ECO:0000256" key="3">
    <source>
        <dbReference type="ARBA" id="ARBA00023163"/>
    </source>
</evidence>
<dbReference type="EMBL" id="OBQD01000038">
    <property type="protein sequence ID" value="SOC48089.1"/>
    <property type="molecule type" value="Genomic_DNA"/>
</dbReference>
<dbReference type="InterPro" id="IPR023187">
    <property type="entry name" value="Tscrpt_reg_MarR-type_CS"/>
</dbReference>
<organism evidence="5 6">
    <name type="scientific">Rhizobium subbaraonis</name>
    <dbReference type="NCBI Taxonomy" id="908946"/>
    <lineage>
        <taxon>Bacteria</taxon>
        <taxon>Pseudomonadati</taxon>
        <taxon>Pseudomonadota</taxon>
        <taxon>Alphaproteobacteria</taxon>
        <taxon>Hyphomicrobiales</taxon>
        <taxon>Rhizobiaceae</taxon>
        <taxon>Rhizobium/Agrobacterium group</taxon>
        <taxon>Rhizobium</taxon>
    </lineage>
</organism>
<gene>
    <name evidence="5" type="ORF">SAMN05892877_1385</name>
</gene>
<protein>
    <submittedName>
        <fullName evidence="5">MarR family transcriptional regulator</fullName>
    </submittedName>
</protein>
<dbReference type="RefSeq" id="WP_097143245.1">
    <property type="nucleotide sequence ID" value="NZ_OBQD01000038.1"/>
</dbReference>
<dbReference type="PROSITE" id="PS50995">
    <property type="entry name" value="HTH_MARR_2"/>
    <property type="match status" value="1"/>
</dbReference>